<dbReference type="InterPro" id="IPR029119">
    <property type="entry name" value="MutY_C"/>
</dbReference>
<dbReference type="SUPFAM" id="SSF48150">
    <property type="entry name" value="DNA-glycosylase"/>
    <property type="match status" value="1"/>
</dbReference>
<comment type="similarity">
    <text evidence="3 14">Belongs to the Nth/MutY family.</text>
</comment>
<dbReference type="GO" id="GO:0032357">
    <property type="term" value="F:oxidized purine DNA binding"/>
    <property type="evidence" value="ECO:0007669"/>
    <property type="project" value="TreeGrafter"/>
</dbReference>
<evidence type="ECO:0000256" key="7">
    <source>
        <dbReference type="ARBA" id="ARBA00022723"/>
    </source>
</evidence>
<evidence type="ECO:0000256" key="10">
    <source>
        <dbReference type="ARBA" id="ARBA00023004"/>
    </source>
</evidence>
<dbReference type="EC" id="3.2.2.31" evidence="4 14"/>
<dbReference type="Proteomes" id="UP000325755">
    <property type="component" value="Chromosome"/>
</dbReference>
<evidence type="ECO:0000256" key="4">
    <source>
        <dbReference type="ARBA" id="ARBA00012045"/>
    </source>
</evidence>
<keyword evidence="6" id="KW-0004">4Fe-4S</keyword>
<dbReference type="GO" id="GO:0006284">
    <property type="term" value="P:base-excision repair"/>
    <property type="evidence" value="ECO:0007669"/>
    <property type="project" value="UniProtKB-UniRule"/>
</dbReference>
<dbReference type="FunCoup" id="A0A5Q0BI33">
    <property type="interactions" value="405"/>
</dbReference>
<evidence type="ECO:0000256" key="5">
    <source>
        <dbReference type="ARBA" id="ARBA00022023"/>
    </source>
</evidence>
<dbReference type="InterPro" id="IPR015797">
    <property type="entry name" value="NUDIX_hydrolase-like_dom_sf"/>
</dbReference>
<evidence type="ECO:0000256" key="14">
    <source>
        <dbReference type="RuleBase" id="RU365096"/>
    </source>
</evidence>
<dbReference type="InterPro" id="IPR003265">
    <property type="entry name" value="HhH-GPD_domain"/>
</dbReference>
<keyword evidence="13 14" id="KW-0326">Glycosidase</keyword>
<dbReference type="Pfam" id="PF00730">
    <property type="entry name" value="HhH-GPD"/>
    <property type="match status" value="1"/>
</dbReference>
<evidence type="ECO:0000256" key="8">
    <source>
        <dbReference type="ARBA" id="ARBA00022763"/>
    </source>
</evidence>
<evidence type="ECO:0000256" key="2">
    <source>
        <dbReference type="ARBA" id="ARBA00002933"/>
    </source>
</evidence>
<dbReference type="Gene3D" id="3.90.79.10">
    <property type="entry name" value="Nucleoside Triphosphate Pyrophosphohydrolase"/>
    <property type="match status" value="1"/>
</dbReference>
<comment type="function">
    <text evidence="2">Adenine glycosylase active on G-A mispairs. MutY also corrects error-prone DNA synthesis past GO lesions which are due to the oxidatively damaged form of guanine: 7,8-dihydro-8-oxoguanine (8-oxo-dGTP).</text>
</comment>
<dbReference type="Gene3D" id="1.10.340.30">
    <property type="entry name" value="Hypothetical protein, domain 2"/>
    <property type="match status" value="1"/>
</dbReference>
<evidence type="ECO:0000256" key="3">
    <source>
        <dbReference type="ARBA" id="ARBA00008343"/>
    </source>
</evidence>
<keyword evidence="17" id="KW-1185">Reference proteome</keyword>
<dbReference type="GO" id="GO:0046872">
    <property type="term" value="F:metal ion binding"/>
    <property type="evidence" value="ECO:0007669"/>
    <property type="project" value="UniProtKB-UniRule"/>
</dbReference>
<evidence type="ECO:0000256" key="12">
    <source>
        <dbReference type="ARBA" id="ARBA00023204"/>
    </source>
</evidence>
<evidence type="ECO:0000313" key="17">
    <source>
        <dbReference type="Proteomes" id="UP000325755"/>
    </source>
</evidence>
<evidence type="ECO:0000256" key="6">
    <source>
        <dbReference type="ARBA" id="ARBA00022485"/>
    </source>
</evidence>
<dbReference type="GO" id="GO:0051539">
    <property type="term" value="F:4 iron, 4 sulfur cluster binding"/>
    <property type="evidence" value="ECO:0007669"/>
    <property type="project" value="UniProtKB-UniRule"/>
</dbReference>
<dbReference type="GO" id="GO:0034039">
    <property type="term" value="F:8-oxo-7,8-dihydroguanine DNA N-glycosylase activity"/>
    <property type="evidence" value="ECO:0007669"/>
    <property type="project" value="TreeGrafter"/>
</dbReference>
<evidence type="ECO:0000256" key="1">
    <source>
        <dbReference type="ARBA" id="ARBA00000843"/>
    </source>
</evidence>
<keyword evidence="10 14" id="KW-0408">Iron</keyword>
<reference evidence="16 17" key="1">
    <citation type="submission" date="2019-09" db="EMBL/GenBank/DDBJ databases">
        <title>Ecophysiology of the spiral-shaped methanotroph Methylospira mobilis as revealed by the complete genome sequence.</title>
        <authorList>
            <person name="Oshkin I.Y."/>
            <person name="Dedysh S.N."/>
            <person name="Miroshnikov K."/>
            <person name="Danilova O.V."/>
            <person name="Hakobyan A."/>
            <person name="Liesack W."/>
        </authorList>
    </citation>
    <scope>NUCLEOTIDE SEQUENCE [LARGE SCALE GENOMIC DNA]</scope>
    <source>
        <strain evidence="16 17">Shm1</strain>
    </source>
</reference>
<sequence>MPHENPTQIETLSFQQALLGWYDRYGRKNLPWKLETTPYKVWVSETMLQQTQVNTVIPYFFRFMQRFPTLESLSAANQDQVLQHWSGLGYYARARNLHRSARLIADHHAGEMPATLEQLTALPGIGRSTAGAILSLGYGKCAAILDGNVKRILSRYVNLEGWPGTAANQRLLWAISERLTPEKQAGDYNQALMDIGATVCTRTHPDCNACPLQSACTAHQLQCTDRVPASKPGSSIPVRKSWMLILRNNGDDNAFYLEKRPGAGLWGGLWVFPCFDSEADMLTWCRQRRIDISQLELLPEQRHTFTHFRLDYTPAIAWTSSLDGVQETSGCWLKAGEALAIPAPVSRLLTEITRR</sequence>
<keyword evidence="12" id="KW-0234">DNA repair</keyword>
<dbReference type="SUPFAM" id="SSF55811">
    <property type="entry name" value="Nudix"/>
    <property type="match status" value="1"/>
</dbReference>
<gene>
    <name evidence="16" type="primary">mutY</name>
    <name evidence="16" type="ORF">F6R98_13390</name>
</gene>
<dbReference type="OrthoDB" id="9802365at2"/>
<dbReference type="AlphaFoldDB" id="A0A5Q0BI33"/>
<evidence type="ECO:0000256" key="9">
    <source>
        <dbReference type="ARBA" id="ARBA00022801"/>
    </source>
</evidence>
<dbReference type="InParanoid" id="A0A5Q0BI33"/>
<organism evidence="16 17">
    <name type="scientific">Candidatus Methylospira mobilis</name>
    <dbReference type="NCBI Taxonomy" id="1808979"/>
    <lineage>
        <taxon>Bacteria</taxon>
        <taxon>Pseudomonadati</taxon>
        <taxon>Pseudomonadota</taxon>
        <taxon>Gammaproteobacteria</taxon>
        <taxon>Methylococcales</taxon>
        <taxon>Methylococcaceae</taxon>
        <taxon>Candidatus Methylospira</taxon>
    </lineage>
</organism>
<proteinExistence type="inferred from homology"/>
<keyword evidence="7" id="KW-0479">Metal-binding</keyword>
<dbReference type="InterPro" id="IPR005760">
    <property type="entry name" value="A/G_AdeGlyc_MutY"/>
</dbReference>
<dbReference type="EMBL" id="CP044205">
    <property type="protein sequence ID" value="QFY43490.1"/>
    <property type="molecule type" value="Genomic_DNA"/>
</dbReference>
<dbReference type="SMART" id="SM00478">
    <property type="entry name" value="ENDO3c"/>
    <property type="match status" value="1"/>
</dbReference>
<comment type="cofactor">
    <cofactor evidence="14">
        <name>[4Fe-4S] cluster</name>
        <dbReference type="ChEBI" id="CHEBI:49883"/>
    </cofactor>
    <text evidence="14">Binds 1 [4Fe-4S] cluster.</text>
</comment>
<evidence type="ECO:0000313" key="16">
    <source>
        <dbReference type="EMBL" id="QFY43490.1"/>
    </source>
</evidence>
<name>A0A5Q0BI33_9GAMM</name>
<accession>A0A5Q0BI33</accession>
<evidence type="ECO:0000256" key="13">
    <source>
        <dbReference type="ARBA" id="ARBA00023295"/>
    </source>
</evidence>
<dbReference type="InterPro" id="IPR011257">
    <property type="entry name" value="DNA_glycosylase"/>
</dbReference>
<feature type="domain" description="HhH-GPD" evidence="15">
    <location>
        <begin position="47"/>
        <end position="198"/>
    </location>
</feature>
<dbReference type="Pfam" id="PF00633">
    <property type="entry name" value="HHH"/>
    <property type="match status" value="1"/>
</dbReference>
<keyword evidence="9" id="KW-0378">Hydrolase</keyword>
<dbReference type="Pfam" id="PF14815">
    <property type="entry name" value="NUDIX_4"/>
    <property type="match status" value="1"/>
</dbReference>
<protein>
    <recommendedName>
        <fullName evidence="5 14">Adenine DNA glycosylase</fullName>
        <ecNumber evidence="4 14">3.2.2.31</ecNumber>
    </recommendedName>
</protein>
<dbReference type="GO" id="GO:0000701">
    <property type="term" value="F:purine-specific mismatch base pair DNA N-glycosylase activity"/>
    <property type="evidence" value="ECO:0007669"/>
    <property type="project" value="UniProtKB-EC"/>
</dbReference>
<evidence type="ECO:0000256" key="11">
    <source>
        <dbReference type="ARBA" id="ARBA00023014"/>
    </source>
</evidence>
<dbReference type="InterPro" id="IPR004036">
    <property type="entry name" value="Endonuclease-III-like_CS2"/>
</dbReference>
<comment type="catalytic activity">
    <reaction evidence="1 14">
        <text>Hydrolyzes free adenine bases from 7,8-dihydro-8-oxoguanine:adenine mismatched double-stranded DNA, leaving an apurinic site.</text>
        <dbReference type="EC" id="3.2.2.31"/>
    </reaction>
</comment>
<dbReference type="KEGG" id="mmob:F6R98_13390"/>
<dbReference type="GO" id="GO:0035485">
    <property type="term" value="F:adenine/guanine mispair binding"/>
    <property type="evidence" value="ECO:0007669"/>
    <property type="project" value="TreeGrafter"/>
</dbReference>
<dbReference type="FunFam" id="1.10.340.30:FF:000002">
    <property type="entry name" value="Adenine DNA glycosylase"/>
    <property type="match status" value="1"/>
</dbReference>
<dbReference type="PANTHER" id="PTHR42944:SF1">
    <property type="entry name" value="ADENINE DNA GLYCOSYLASE"/>
    <property type="match status" value="1"/>
</dbReference>
<dbReference type="PROSITE" id="PS01155">
    <property type="entry name" value="ENDONUCLEASE_III_2"/>
    <property type="match status" value="1"/>
</dbReference>
<dbReference type="Gene3D" id="1.10.1670.10">
    <property type="entry name" value="Helix-hairpin-Helix base-excision DNA repair enzymes (C-terminal)"/>
    <property type="match status" value="1"/>
</dbReference>
<dbReference type="PANTHER" id="PTHR42944">
    <property type="entry name" value="ADENINE DNA GLYCOSYLASE"/>
    <property type="match status" value="1"/>
</dbReference>
<keyword evidence="8 14" id="KW-0227">DNA damage</keyword>
<dbReference type="GO" id="GO:0006298">
    <property type="term" value="P:mismatch repair"/>
    <property type="evidence" value="ECO:0007669"/>
    <property type="project" value="TreeGrafter"/>
</dbReference>
<dbReference type="NCBIfam" id="TIGR01084">
    <property type="entry name" value="mutY"/>
    <property type="match status" value="1"/>
</dbReference>
<dbReference type="CDD" id="cd00056">
    <property type="entry name" value="ENDO3c"/>
    <property type="match status" value="1"/>
</dbReference>
<dbReference type="RefSeq" id="WP_153249474.1">
    <property type="nucleotide sequence ID" value="NZ_CP044205.1"/>
</dbReference>
<keyword evidence="11" id="KW-0411">Iron-sulfur</keyword>
<evidence type="ECO:0000259" key="15">
    <source>
        <dbReference type="SMART" id="SM00478"/>
    </source>
</evidence>
<dbReference type="InterPro" id="IPR023170">
    <property type="entry name" value="HhH_base_excis_C"/>
</dbReference>
<dbReference type="InterPro" id="IPR000445">
    <property type="entry name" value="HhH_motif"/>
</dbReference>
<dbReference type="InterPro" id="IPR044298">
    <property type="entry name" value="MIG/MutY"/>
</dbReference>
<dbReference type="CDD" id="cd03431">
    <property type="entry name" value="NUDIX_DNA_Glycosylase_C-MutY"/>
    <property type="match status" value="1"/>
</dbReference>